<dbReference type="SUPFAM" id="SSF52743">
    <property type="entry name" value="Subtilisin-like"/>
    <property type="match status" value="1"/>
</dbReference>
<evidence type="ECO:0000256" key="2">
    <source>
        <dbReference type="ARBA" id="ARBA00022670"/>
    </source>
</evidence>
<dbReference type="Proteomes" id="UP000294697">
    <property type="component" value="Unassembled WGS sequence"/>
</dbReference>
<dbReference type="PANTHER" id="PTHR43806:SF11">
    <property type="entry name" value="CEREVISIN-RELATED"/>
    <property type="match status" value="1"/>
</dbReference>
<dbReference type="InterPro" id="IPR000209">
    <property type="entry name" value="Peptidase_S8/S53_dom"/>
</dbReference>
<comment type="similarity">
    <text evidence="1">Belongs to the peptidase S8 family.</text>
</comment>
<dbReference type="InterPro" id="IPR050131">
    <property type="entry name" value="Peptidase_S8_subtilisin-like"/>
</dbReference>
<dbReference type="CDD" id="cd04847">
    <property type="entry name" value="Peptidases_S8_Subtilisin_like_2"/>
    <property type="match status" value="1"/>
</dbReference>
<proteinExistence type="inferred from homology"/>
<dbReference type="AlphaFoldDB" id="A0A4R7Z785"/>
<evidence type="ECO:0000256" key="3">
    <source>
        <dbReference type="ARBA" id="ARBA00022801"/>
    </source>
</evidence>
<accession>A0A4R7Z785</accession>
<evidence type="ECO:0000313" key="7">
    <source>
        <dbReference type="Proteomes" id="UP000294697"/>
    </source>
</evidence>
<dbReference type="Gene3D" id="3.40.50.200">
    <property type="entry name" value="Peptidase S8/S53 domain"/>
    <property type="match status" value="1"/>
</dbReference>
<evidence type="ECO:0000256" key="1">
    <source>
        <dbReference type="ARBA" id="ARBA00011073"/>
    </source>
</evidence>
<keyword evidence="4" id="KW-0720">Serine protease</keyword>
<evidence type="ECO:0000259" key="5">
    <source>
        <dbReference type="Pfam" id="PF00082"/>
    </source>
</evidence>
<dbReference type="InterPro" id="IPR034074">
    <property type="entry name" value="Y4bN_pept_dom"/>
</dbReference>
<keyword evidence="2" id="KW-0645">Protease</keyword>
<keyword evidence="3" id="KW-0378">Hydrolase</keyword>
<dbReference type="InterPro" id="IPR036852">
    <property type="entry name" value="Peptidase_S8/S53_dom_sf"/>
</dbReference>
<dbReference type="Pfam" id="PF00082">
    <property type="entry name" value="Peptidase_S8"/>
    <property type="match status" value="1"/>
</dbReference>
<feature type="domain" description="Peptidase S8/S53" evidence="5">
    <location>
        <begin position="275"/>
        <end position="611"/>
    </location>
</feature>
<evidence type="ECO:0000256" key="4">
    <source>
        <dbReference type="ARBA" id="ARBA00022825"/>
    </source>
</evidence>
<dbReference type="GO" id="GO:0006508">
    <property type="term" value="P:proteolysis"/>
    <property type="evidence" value="ECO:0007669"/>
    <property type="project" value="UniProtKB-KW"/>
</dbReference>
<name>A0A4R7Z785_9FIRM</name>
<dbReference type="EMBL" id="SODA01000005">
    <property type="protein sequence ID" value="TDW06526.1"/>
    <property type="molecule type" value="Genomic_DNA"/>
</dbReference>
<protein>
    <submittedName>
        <fullName evidence="6">Subtilase family protein</fullName>
    </submittedName>
</protein>
<reference evidence="6 7" key="1">
    <citation type="submission" date="2019-03" db="EMBL/GenBank/DDBJ databases">
        <title>Subsurface microbial communities from deep shales in Ohio and West Virginia, USA.</title>
        <authorList>
            <person name="Wrighton K."/>
        </authorList>
    </citation>
    <scope>NUCLEOTIDE SEQUENCE [LARGE SCALE GENOMIC DNA]</scope>
    <source>
        <strain evidence="6 7">MSL9.2</strain>
    </source>
</reference>
<dbReference type="OrthoDB" id="9759014at2"/>
<dbReference type="PANTHER" id="PTHR43806">
    <property type="entry name" value="PEPTIDASE S8"/>
    <property type="match status" value="1"/>
</dbReference>
<dbReference type="GO" id="GO:0004252">
    <property type="term" value="F:serine-type endopeptidase activity"/>
    <property type="evidence" value="ECO:0007669"/>
    <property type="project" value="InterPro"/>
</dbReference>
<organism evidence="6 7">
    <name type="scientific">Halanaerobium saccharolyticum</name>
    <dbReference type="NCBI Taxonomy" id="43595"/>
    <lineage>
        <taxon>Bacteria</taxon>
        <taxon>Bacillati</taxon>
        <taxon>Bacillota</taxon>
        <taxon>Clostridia</taxon>
        <taxon>Halanaerobiales</taxon>
        <taxon>Halanaerobiaceae</taxon>
        <taxon>Halanaerobium</taxon>
    </lineage>
</organism>
<comment type="caution">
    <text evidence="6">The sequence shown here is derived from an EMBL/GenBank/DDBJ whole genome shotgun (WGS) entry which is preliminary data.</text>
</comment>
<evidence type="ECO:0000313" key="6">
    <source>
        <dbReference type="EMBL" id="TDW06526.1"/>
    </source>
</evidence>
<gene>
    <name evidence="6" type="ORF">C8C77_105162</name>
</gene>
<dbReference type="RefSeq" id="WP_111570762.1">
    <property type="nucleotide sequence ID" value="NZ_QLME01000001.1"/>
</dbReference>
<sequence>MENKRNIFINLSPDIIDFTPKSTPVNNEFPTKQVSKHGNKLVDKLKNIWKEAEKKKTKKENKYFRSQQGTYLEFIIDDSLKYKVKSLEDRRKKIRILNIKYLKEANKMKVLVFIPDGKEGHFLGKIKKYLDPDQVTSKGRRSNQDLIDCIEDIKLAILESFWQGEIEWIPDEDKLWCEIWIYDNGEDIEDEFIKLAESLDVHVSKGVINFPERKVFSVYLNNKQILDLIEEGPVIAEIRRKSLTTDFFTGLENREQIEWVDDLLSRLNMNENCKTSVCVLDTGLNSGHPLIDPVCNNNCQSYNLEWGSYDHSGHGTMMAGLAIYNDLQQAINTGKKLDIDHFIESVKILPSTGENDEGLYGYILEEAIYKAEIENPELNRVFCMAVTADNYILNTGAPSSWSAAVDAVTSGYYDNTKRLLFVSAGNVVKKRNYLNYPQSNLTSVVEEPGQAWNAITVGAFTNKNEIIDPDYSDYQALAPVGGLSPFSKTSRSWDNDWAIKPEILMEGGNLAVDNISAKEPFFSSCEDLSELTTNYKYTENHFASINMTSAATAKASWFASQLMAEYPEVWPETIRALIIHSAEWTDKMKEQFLDGELKSDYLKLLRTCGYGVPNLERARWSYENAVNLVIEDEIQPFEKATSNYRSKEMNLYKIPWPEDILLSLGEIEVQMQITLSYFIEPGPGEIGWKDRYRYPSALLRFDLKRPDEDEQTFLSRINKKEKDKNDNYNNTTTDNWTLGMNARDKGSIHSDMWEGIAADLSQMNEIAVYPANGWWKTRSYLGKAEEKMRYSLVVSLTTEQEDVELYTEIINLIDIAEEIEIKVSN</sequence>